<organism evidence="1">
    <name type="scientific">mine drainage metagenome</name>
    <dbReference type="NCBI Taxonomy" id="410659"/>
    <lineage>
        <taxon>unclassified sequences</taxon>
        <taxon>metagenomes</taxon>
        <taxon>ecological metagenomes</taxon>
    </lineage>
</organism>
<accession>A0A1J5QJC8</accession>
<name>A0A1J5QJC8_9ZZZZ</name>
<gene>
    <name evidence="1" type="ORF">GALL_381760</name>
</gene>
<evidence type="ECO:0000313" key="1">
    <source>
        <dbReference type="EMBL" id="OIQ80084.1"/>
    </source>
</evidence>
<reference evidence="1" key="1">
    <citation type="submission" date="2016-10" db="EMBL/GenBank/DDBJ databases">
        <title>Sequence of Gallionella enrichment culture.</title>
        <authorList>
            <person name="Poehlein A."/>
            <person name="Muehling M."/>
            <person name="Daniel R."/>
        </authorList>
    </citation>
    <scope>NUCLEOTIDE SEQUENCE</scope>
</reference>
<dbReference type="AlphaFoldDB" id="A0A1J5QJC8"/>
<proteinExistence type="predicted"/>
<protein>
    <submittedName>
        <fullName evidence="1">Uncharacterized protein</fullName>
    </submittedName>
</protein>
<comment type="caution">
    <text evidence="1">The sequence shown here is derived from an EMBL/GenBank/DDBJ whole genome shotgun (WGS) entry which is preliminary data.</text>
</comment>
<sequence length="55" mass="6199">MDAHHRLLQRRQLFGIERRRQAGDQLAPIGAGEQFPLGGAVRIAELDPHQETVEL</sequence>
<dbReference type="EMBL" id="MLJW01001112">
    <property type="protein sequence ID" value="OIQ80084.1"/>
    <property type="molecule type" value="Genomic_DNA"/>
</dbReference>